<comment type="caution">
    <text evidence="1">The sequence shown here is derived from an EMBL/GenBank/DDBJ whole genome shotgun (WGS) entry which is preliminary data.</text>
</comment>
<name>A0AC60PH81_IXOPE</name>
<dbReference type="EMBL" id="JABSTQ010010577">
    <property type="protein sequence ID" value="KAG0419793.1"/>
    <property type="molecule type" value="Genomic_DNA"/>
</dbReference>
<gene>
    <name evidence="1" type="ORF">HPB47_003881</name>
</gene>
<reference evidence="1 2" key="1">
    <citation type="journal article" date="2020" name="Cell">
        <title>Large-Scale Comparative Analyses of Tick Genomes Elucidate Their Genetic Diversity and Vector Capacities.</title>
        <authorList>
            <consortium name="Tick Genome and Microbiome Consortium (TIGMIC)"/>
            <person name="Jia N."/>
            <person name="Wang J."/>
            <person name="Shi W."/>
            <person name="Du L."/>
            <person name="Sun Y."/>
            <person name="Zhan W."/>
            <person name="Jiang J.F."/>
            <person name="Wang Q."/>
            <person name="Zhang B."/>
            <person name="Ji P."/>
            <person name="Bell-Sakyi L."/>
            <person name="Cui X.M."/>
            <person name="Yuan T.T."/>
            <person name="Jiang B.G."/>
            <person name="Yang W.F."/>
            <person name="Lam T.T."/>
            <person name="Chang Q.C."/>
            <person name="Ding S.J."/>
            <person name="Wang X.J."/>
            <person name="Zhu J.G."/>
            <person name="Ruan X.D."/>
            <person name="Zhao L."/>
            <person name="Wei J.T."/>
            <person name="Ye R.Z."/>
            <person name="Que T.C."/>
            <person name="Du C.H."/>
            <person name="Zhou Y.H."/>
            <person name="Cheng J.X."/>
            <person name="Dai P.F."/>
            <person name="Guo W.B."/>
            <person name="Han X.H."/>
            <person name="Huang E.J."/>
            <person name="Li L.F."/>
            <person name="Wei W."/>
            <person name="Gao Y.C."/>
            <person name="Liu J.Z."/>
            <person name="Shao H.Z."/>
            <person name="Wang X."/>
            <person name="Wang C.C."/>
            <person name="Yang T.C."/>
            <person name="Huo Q.B."/>
            <person name="Li W."/>
            <person name="Chen H.Y."/>
            <person name="Chen S.E."/>
            <person name="Zhou L.G."/>
            <person name="Ni X.B."/>
            <person name="Tian J.H."/>
            <person name="Sheng Y."/>
            <person name="Liu T."/>
            <person name="Pan Y.S."/>
            <person name="Xia L.Y."/>
            <person name="Li J."/>
            <person name="Zhao F."/>
            <person name="Cao W.C."/>
        </authorList>
    </citation>
    <scope>NUCLEOTIDE SEQUENCE [LARGE SCALE GENOMIC DNA]</scope>
    <source>
        <strain evidence="1">Iper-2018</strain>
    </source>
</reference>
<evidence type="ECO:0000313" key="2">
    <source>
        <dbReference type="Proteomes" id="UP000805193"/>
    </source>
</evidence>
<proteinExistence type="predicted"/>
<organism evidence="1 2">
    <name type="scientific">Ixodes persulcatus</name>
    <name type="common">Taiga tick</name>
    <dbReference type="NCBI Taxonomy" id="34615"/>
    <lineage>
        <taxon>Eukaryota</taxon>
        <taxon>Metazoa</taxon>
        <taxon>Ecdysozoa</taxon>
        <taxon>Arthropoda</taxon>
        <taxon>Chelicerata</taxon>
        <taxon>Arachnida</taxon>
        <taxon>Acari</taxon>
        <taxon>Parasitiformes</taxon>
        <taxon>Ixodida</taxon>
        <taxon>Ixodoidea</taxon>
        <taxon>Ixodidae</taxon>
        <taxon>Ixodinae</taxon>
        <taxon>Ixodes</taxon>
    </lineage>
</organism>
<evidence type="ECO:0000313" key="1">
    <source>
        <dbReference type="EMBL" id="KAG0419793.1"/>
    </source>
</evidence>
<sequence>MIASDENSSAFKTELYTASTDGQRQLNFQALNLMQASFGRRGNREQQNLDLGCGTGDFTLDGLLPRCLPCRRIVAVDASRDMVEYAKKHSAHPKICYDVLDILGDGVAEFVRLYGQFDRVYSFFCLNWVRDQERALRNVAALLKPDGCCLFQFSAASICMRLQRRKVTVECWDENSQVRKNSVPPKTDGAGKVAHISYILGLLRNANLTPVTCEVLSVKGHQTRLKNMIEVQPGLTYPAVIETGEEKPLLLKQVAEEAIKLWADRESGRSPSDFNLFLVLARKNREQLPD</sequence>
<protein>
    <submittedName>
        <fullName evidence="1">Uncharacterized protein</fullName>
    </submittedName>
</protein>
<accession>A0AC60PH81</accession>
<keyword evidence="2" id="KW-1185">Reference proteome</keyword>
<dbReference type="Proteomes" id="UP000805193">
    <property type="component" value="Unassembled WGS sequence"/>
</dbReference>